<comment type="function">
    <text evidence="1">Mitochondrial transporter that mediates uptake of thiamine pyrophosphate (ThPP) into mitochondria.</text>
</comment>
<evidence type="ECO:0000256" key="12">
    <source>
        <dbReference type="PROSITE-ProRule" id="PRU00282"/>
    </source>
</evidence>
<dbReference type="InterPro" id="IPR002067">
    <property type="entry name" value="MCP"/>
</dbReference>
<dbReference type="PANTHER" id="PTHR24089">
    <property type="entry name" value="SOLUTE CARRIER FAMILY 25"/>
    <property type="match status" value="1"/>
</dbReference>
<keyword evidence="7" id="KW-0677">Repeat</keyword>
<dbReference type="Proteomes" id="UP000572817">
    <property type="component" value="Unassembled WGS sequence"/>
</dbReference>
<evidence type="ECO:0000256" key="7">
    <source>
        <dbReference type="ARBA" id="ARBA00022737"/>
    </source>
</evidence>
<evidence type="ECO:0000313" key="15">
    <source>
        <dbReference type="Proteomes" id="UP000572817"/>
    </source>
</evidence>
<evidence type="ECO:0000256" key="4">
    <source>
        <dbReference type="ARBA" id="ARBA00021935"/>
    </source>
</evidence>
<evidence type="ECO:0000256" key="6">
    <source>
        <dbReference type="ARBA" id="ARBA00022692"/>
    </source>
</evidence>
<keyword evidence="10" id="KW-0496">Mitochondrion</keyword>
<evidence type="ECO:0000256" key="9">
    <source>
        <dbReference type="ARBA" id="ARBA00022989"/>
    </source>
</evidence>
<dbReference type="GO" id="GO:0005743">
    <property type="term" value="C:mitochondrial inner membrane"/>
    <property type="evidence" value="ECO:0007669"/>
    <property type="project" value="UniProtKB-SubCell"/>
</dbReference>
<evidence type="ECO:0000256" key="13">
    <source>
        <dbReference type="RuleBase" id="RU000488"/>
    </source>
</evidence>
<dbReference type="InterPro" id="IPR023395">
    <property type="entry name" value="MCP_dom_sf"/>
</dbReference>
<evidence type="ECO:0000256" key="3">
    <source>
        <dbReference type="ARBA" id="ARBA00006375"/>
    </source>
</evidence>
<comment type="caution">
    <text evidence="14">The sequence shown here is derived from an EMBL/GenBank/DDBJ whole genome shotgun (WGS) entry which is preliminary data.</text>
</comment>
<protein>
    <recommendedName>
        <fullName evidence="4">Mitochondrial thiamine pyrophosphate carrier 1</fullName>
    </recommendedName>
</protein>
<feature type="repeat" description="Solcar" evidence="12">
    <location>
        <begin position="42"/>
        <end position="140"/>
    </location>
</feature>
<keyword evidence="5 13" id="KW-0813">Transport</keyword>
<evidence type="ECO:0000313" key="14">
    <source>
        <dbReference type="EMBL" id="KAF4310108.1"/>
    </source>
</evidence>
<dbReference type="AlphaFoldDB" id="A0A8H4N7H6"/>
<dbReference type="FunFam" id="1.50.40.10:FF:000011">
    <property type="entry name" value="Mitochondrial thiamine pyrophosphate carrier 1"/>
    <property type="match status" value="1"/>
</dbReference>
<organism evidence="14 15">
    <name type="scientific">Botryosphaeria dothidea</name>
    <dbReference type="NCBI Taxonomy" id="55169"/>
    <lineage>
        <taxon>Eukaryota</taxon>
        <taxon>Fungi</taxon>
        <taxon>Dikarya</taxon>
        <taxon>Ascomycota</taxon>
        <taxon>Pezizomycotina</taxon>
        <taxon>Dothideomycetes</taxon>
        <taxon>Dothideomycetes incertae sedis</taxon>
        <taxon>Botryosphaeriales</taxon>
        <taxon>Botryosphaeriaceae</taxon>
        <taxon>Botryosphaeria</taxon>
    </lineage>
</organism>
<keyword evidence="9" id="KW-1133">Transmembrane helix</keyword>
<comment type="subcellular location">
    <subcellularLocation>
        <location evidence="2">Mitochondrion inner membrane</location>
        <topology evidence="2">Multi-pass membrane protein</topology>
    </subcellularLocation>
</comment>
<sequence>MPNVKANTCAAAFYQHLNFEARAAGSAGCMSGKVEQLKDEGSRWQVVGAGAIAGLVSRFVIAPLDVIKIRLQLQIHSLSDPLSHHSARGGPIYKGTLGTLKHILREEGLTGLWKGNVPAEALYLCYGSVQFLTYRSTSAFLQSLSFPAAATATGKQHSKERRLPDSLMTFASGAVAGTAATTITYPLDLLRTRFAAQGPSRVYTSLLSSIAAIAAHEGPQGFFRGLGAAVAQIVPYMGLFFLSYETLKPVAASALPWGSGDAAAGMAASVVAKTAVFPLDTVRKRLQVQGPTRARYVHRNIPEYSGVLETVKAILRREGLRGLYRGLTVSLLKAAPTSAVTMWTYERVMKVFLAVEERLKEEGLD</sequence>
<comment type="similarity">
    <text evidence="3 13">Belongs to the mitochondrial carrier (TC 2.A.29) family.</text>
</comment>
<keyword evidence="15" id="KW-1185">Reference proteome</keyword>
<feature type="repeat" description="Solcar" evidence="12">
    <location>
        <begin position="164"/>
        <end position="250"/>
    </location>
</feature>
<accession>A0A8H4N7H6</accession>
<keyword evidence="8" id="KW-0999">Mitochondrion inner membrane</keyword>
<feature type="repeat" description="Solcar" evidence="12">
    <location>
        <begin position="256"/>
        <end position="351"/>
    </location>
</feature>
<reference evidence="14" key="1">
    <citation type="submission" date="2020-04" db="EMBL/GenBank/DDBJ databases">
        <title>Genome Assembly and Annotation of Botryosphaeria dothidea sdau 11-99, a Latent Pathogen of Apple Fruit Ring Rot in China.</title>
        <authorList>
            <person name="Yu C."/>
            <person name="Diao Y."/>
            <person name="Lu Q."/>
            <person name="Zhao J."/>
            <person name="Cui S."/>
            <person name="Peng C."/>
            <person name="He B."/>
            <person name="Liu H."/>
        </authorList>
    </citation>
    <scope>NUCLEOTIDE SEQUENCE [LARGE SCALE GENOMIC DNA]</scope>
    <source>
        <strain evidence="14">Sdau11-99</strain>
    </source>
</reference>
<keyword evidence="6 12" id="KW-0812">Transmembrane</keyword>
<name>A0A8H4N7H6_9PEZI</name>
<dbReference type="OrthoDB" id="18574at2759"/>
<dbReference type="PRINTS" id="PR00926">
    <property type="entry name" value="MITOCARRIER"/>
</dbReference>
<gene>
    <name evidence="14" type="ORF">GTA08_BOTSDO02344</name>
</gene>
<evidence type="ECO:0000256" key="8">
    <source>
        <dbReference type="ARBA" id="ARBA00022792"/>
    </source>
</evidence>
<evidence type="ECO:0000256" key="5">
    <source>
        <dbReference type="ARBA" id="ARBA00022448"/>
    </source>
</evidence>
<dbReference type="PROSITE" id="PS50920">
    <property type="entry name" value="SOLCAR"/>
    <property type="match status" value="3"/>
</dbReference>
<dbReference type="GO" id="GO:0090422">
    <property type="term" value="F:thiamine pyrophosphate transmembrane transporter activity"/>
    <property type="evidence" value="ECO:0007669"/>
    <property type="project" value="UniProtKB-ARBA"/>
</dbReference>
<dbReference type="SUPFAM" id="SSF103506">
    <property type="entry name" value="Mitochondrial carrier"/>
    <property type="match status" value="1"/>
</dbReference>
<dbReference type="InterPro" id="IPR018108">
    <property type="entry name" value="MCP_transmembrane"/>
</dbReference>
<proteinExistence type="inferred from homology"/>
<dbReference type="EMBL" id="WWBZ02000016">
    <property type="protein sequence ID" value="KAF4310108.1"/>
    <property type="molecule type" value="Genomic_DNA"/>
</dbReference>
<evidence type="ECO:0000256" key="10">
    <source>
        <dbReference type="ARBA" id="ARBA00023128"/>
    </source>
</evidence>
<evidence type="ECO:0000256" key="2">
    <source>
        <dbReference type="ARBA" id="ARBA00004448"/>
    </source>
</evidence>
<dbReference type="Pfam" id="PF00153">
    <property type="entry name" value="Mito_carr"/>
    <property type="match status" value="3"/>
</dbReference>
<evidence type="ECO:0000256" key="1">
    <source>
        <dbReference type="ARBA" id="ARBA00002238"/>
    </source>
</evidence>
<evidence type="ECO:0000256" key="11">
    <source>
        <dbReference type="ARBA" id="ARBA00023136"/>
    </source>
</evidence>
<dbReference type="Gene3D" id="1.50.40.10">
    <property type="entry name" value="Mitochondrial carrier domain"/>
    <property type="match status" value="1"/>
</dbReference>
<keyword evidence="11 12" id="KW-0472">Membrane</keyword>